<proteinExistence type="evidence at protein level"/>
<reference evidence="3" key="2">
    <citation type="submission" date="2022-09" db="PDB data bank">
        <title>Structure of Shigella bacteriophage HRP29.</title>
        <authorList>
            <person name="Subramanian S."/>
            <person name="Bergland Drarvik S.M."/>
            <person name="Parent K.N."/>
        </authorList>
    </citation>
    <scope>STRUCTURE BY ELECTRON MICROSCOPY (3.30 ANGSTROMS)</scope>
</reference>
<organism evidence="1 2">
    <name type="scientific">Shigella phage Buco</name>
    <dbReference type="NCBI Taxonomy" id="2530183"/>
    <lineage>
        <taxon>Viruses</taxon>
        <taxon>Duplodnaviria</taxon>
        <taxon>Heunggongvirae</taxon>
        <taxon>Uroviricota</taxon>
        <taxon>Caudoviricetes</taxon>
        <taxon>Autographivirales</taxon>
        <taxon>Autoscriptoviridae</taxon>
        <taxon>Slopekvirinae</taxon>
        <taxon>Bucovirus</taxon>
        <taxon>Bucovirus buco</taxon>
    </lineage>
</organism>
<evidence type="ECO:0000313" key="1">
    <source>
        <dbReference type="EMBL" id="QBP32947.1"/>
    </source>
</evidence>
<sequence length="124" mass="12983">MASIIAAKAVDKQYEIVGKAQNLLKQVQPLYNVGFSTTALDLLNAYFTYMQAQGFATTRAGTGFVSDGAKLARLDNMLDQVSKTGYVVLTGTGAPIGETSGTAFDTSFTALRAAFLAATTPTTA</sequence>
<evidence type="ECO:0000313" key="2">
    <source>
        <dbReference type="Proteomes" id="UP000294568"/>
    </source>
</evidence>
<reference evidence="1 2" key="1">
    <citation type="submission" date="2019-02" db="EMBL/GenBank/DDBJ databases">
        <title>A cornucopia of Shigella phages from the Cornhusker state.</title>
        <authorList>
            <person name="Doore S.M."/>
            <person name="Schrad J.R."/>
            <person name="Perrett H.R."/>
            <person name="Dover J.A."/>
            <person name="Schrad K.P."/>
            <person name="Dean W.F."/>
            <person name="Parent K.N."/>
        </authorList>
    </citation>
    <scope>NUCLEOTIDE SEQUENCE [LARGE SCALE GENOMIC DNA]</scope>
</reference>
<dbReference type="EMBL" id="MK562503">
    <property type="protein sequence ID" value="QBP32947.1"/>
    <property type="molecule type" value="Genomic_DNA"/>
</dbReference>
<gene>
    <name evidence="1" type="ORF">HRP29_gp47</name>
</gene>
<evidence type="ECO:0007829" key="3">
    <source>
        <dbReference type="PDB" id="8ELD"/>
    </source>
</evidence>
<name>A0A482JKV2_9CAUD</name>
<accession>A0A482JKV2</accession>
<keyword evidence="3" id="KW-0002">3D-structure</keyword>
<dbReference type="PDB" id="8ELD">
    <property type="method" value="EM"/>
    <property type="resolution" value="3.30 A"/>
    <property type="chains" value="L/M=1-124"/>
</dbReference>
<dbReference type="Proteomes" id="UP000294568">
    <property type="component" value="Segment"/>
</dbReference>
<protein>
    <submittedName>
        <fullName evidence="1">Uncharacterized protein</fullName>
    </submittedName>
</protein>
<dbReference type="SMR" id="A0A482JKV2"/>
<keyword evidence="2" id="KW-1185">Reference proteome</keyword>
<dbReference type="EMDB" id="EMD-28226"/>